<evidence type="ECO:0000256" key="3">
    <source>
        <dbReference type="ARBA" id="ARBA00022898"/>
    </source>
</evidence>
<evidence type="ECO:0000256" key="7">
    <source>
        <dbReference type="SAM" id="MobiDB-lite"/>
    </source>
</evidence>
<accession>A0A9P6Q8D2</accession>
<dbReference type="Gene3D" id="3.90.1150.10">
    <property type="entry name" value="Aspartate Aminotransferase, domain 1"/>
    <property type="match status" value="1"/>
</dbReference>
<reference evidence="8" key="1">
    <citation type="journal article" date="2020" name="Fungal Divers.">
        <title>Resolving the Mortierellaceae phylogeny through synthesis of multi-gene phylogenetics and phylogenomics.</title>
        <authorList>
            <person name="Vandepol N."/>
            <person name="Liber J."/>
            <person name="Desiro A."/>
            <person name="Na H."/>
            <person name="Kennedy M."/>
            <person name="Barry K."/>
            <person name="Grigoriev I.V."/>
            <person name="Miller A.N."/>
            <person name="O'Donnell K."/>
            <person name="Stajich J.E."/>
            <person name="Bonito G."/>
        </authorList>
    </citation>
    <scope>NUCLEOTIDE SEQUENCE</scope>
    <source>
        <strain evidence="8">KOD948</strain>
    </source>
</reference>
<evidence type="ECO:0000256" key="2">
    <source>
        <dbReference type="ARBA" id="ARBA00009533"/>
    </source>
</evidence>
<dbReference type="PROSITE" id="PS00392">
    <property type="entry name" value="DDC_GAD_HDC_YDC"/>
    <property type="match status" value="1"/>
</dbReference>
<evidence type="ECO:0000313" key="9">
    <source>
        <dbReference type="Proteomes" id="UP000726737"/>
    </source>
</evidence>
<evidence type="ECO:0000256" key="4">
    <source>
        <dbReference type="ARBA" id="ARBA00023239"/>
    </source>
</evidence>
<dbReference type="InterPro" id="IPR015424">
    <property type="entry name" value="PyrdxlP-dep_Trfase"/>
</dbReference>
<evidence type="ECO:0000256" key="5">
    <source>
        <dbReference type="PIRSR" id="PIRSR602129-50"/>
    </source>
</evidence>
<dbReference type="GO" id="GO:0005737">
    <property type="term" value="C:cytoplasm"/>
    <property type="evidence" value="ECO:0007669"/>
    <property type="project" value="TreeGrafter"/>
</dbReference>
<feature type="region of interest" description="Disordered" evidence="7">
    <location>
        <begin position="23"/>
        <end position="52"/>
    </location>
</feature>
<dbReference type="InterPro" id="IPR010977">
    <property type="entry name" value="Aromatic_deC"/>
</dbReference>
<dbReference type="InterPro" id="IPR015421">
    <property type="entry name" value="PyrdxlP-dep_Trfase_major"/>
</dbReference>
<comment type="similarity">
    <text evidence="2 6">Belongs to the group II decarboxylase family.</text>
</comment>
<dbReference type="GO" id="GO:0019752">
    <property type="term" value="P:carboxylic acid metabolic process"/>
    <property type="evidence" value="ECO:0007669"/>
    <property type="project" value="InterPro"/>
</dbReference>
<dbReference type="SUPFAM" id="SSF53383">
    <property type="entry name" value="PLP-dependent transferases"/>
    <property type="match status" value="1"/>
</dbReference>
<keyword evidence="4 6" id="KW-0456">Lyase</keyword>
<comment type="caution">
    <text evidence="8">The sequence shown here is derived from an EMBL/GenBank/DDBJ whole genome shotgun (WGS) entry which is preliminary data.</text>
</comment>
<keyword evidence="3 5" id="KW-0663">Pyridoxal phosphate</keyword>
<evidence type="ECO:0008006" key="10">
    <source>
        <dbReference type="Google" id="ProtNLM"/>
    </source>
</evidence>
<dbReference type="Pfam" id="PF00282">
    <property type="entry name" value="Pyridoxal_deC"/>
    <property type="match status" value="1"/>
</dbReference>
<dbReference type="EMBL" id="JAAAJA010000134">
    <property type="protein sequence ID" value="KAG0261119.1"/>
    <property type="molecule type" value="Genomic_DNA"/>
</dbReference>
<evidence type="ECO:0000256" key="6">
    <source>
        <dbReference type="RuleBase" id="RU000382"/>
    </source>
</evidence>
<sequence>MALPDDHATISKLLDIVANAASSRFDPTPDERQTLPKRPFSSSAHTELQQHQQLLSETGAGLESTVKDLVDQIGPSLSNSAGPRYFGLVTGGVTPAAFVADWVVTMYDQNAILHSESEVSGYSVITEQAMSMVLDLFGLPREVGPRAPITTSPIETTIVADQNRQEDALFRAMTTSGSTASNVVGMAVGRQWLGLYERGVDYGQDGYDGQVVVLTNMAHASVWKAASILGIGRKQVVEIPDMGMSTDTGGEQKEMVLEEMVKKYKTQGKAVMVFLAFGEVNTGIFPKNTRRIAEICKKYNAYFHIDGAFGIYARCSPKYAHLAEGLELAHSITACGHKWLNVPYDCGMFLYRRSLEKSIMEPLFSSSAAYLRPSDTPYSHPMNISIENSQRFRALPVWATLRAYGREGYKRIVEENCRFAKTMYDWMKHTRPDLYTVLTEECPLNIVVFAQTDDQAVNQEGQGRDTDTKEAMAERMKILEKRNADLLKRINRTGVAYFSPTVWGGRPAIRSAISNWKTTVELDWEPVRAMLEEQGSI</sequence>
<dbReference type="AlphaFoldDB" id="A0A9P6Q8D2"/>
<dbReference type="InterPro" id="IPR002129">
    <property type="entry name" value="PyrdxlP-dep_de-COase"/>
</dbReference>
<dbReference type="Gene3D" id="3.40.640.10">
    <property type="entry name" value="Type I PLP-dependent aspartate aminotransferase-like (Major domain)"/>
    <property type="match status" value="1"/>
</dbReference>
<keyword evidence="9" id="KW-1185">Reference proteome</keyword>
<comment type="cofactor">
    <cofactor evidence="1 5 6">
        <name>pyridoxal 5'-phosphate</name>
        <dbReference type="ChEBI" id="CHEBI:597326"/>
    </cofactor>
</comment>
<evidence type="ECO:0000256" key="1">
    <source>
        <dbReference type="ARBA" id="ARBA00001933"/>
    </source>
</evidence>
<dbReference type="Proteomes" id="UP000726737">
    <property type="component" value="Unassembled WGS sequence"/>
</dbReference>
<proteinExistence type="inferred from homology"/>
<dbReference type="InterPro" id="IPR021115">
    <property type="entry name" value="Pyridoxal-P_BS"/>
</dbReference>
<dbReference type="GO" id="GO:0030170">
    <property type="term" value="F:pyridoxal phosphate binding"/>
    <property type="evidence" value="ECO:0007669"/>
    <property type="project" value="InterPro"/>
</dbReference>
<dbReference type="PANTHER" id="PTHR11999:SF165">
    <property type="entry name" value="DECARBOXYLASE, PUTATIVE (AFU_ORTHOLOGUE AFUA_2G04980)-RELATED"/>
    <property type="match status" value="1"/>
</dbReference>
<organism evidence="8 9">
    <name type="scientific">Mortierella polycephala</name>
    <dbReference type="NCBI Taxonomy" id="41804"/>
    <lineage>
        <taxon>Eukaryota</taxon>
        <taxon>Fungi</taxon>
        <taxon>Fungi incertae sedis</taxon>
        <taxon>Mucoromycota</taxon>
        <taxon>Mortierellomycotina</taxon>
        <taxon>Mortierellomycetes</taxon>
        <taxon>Mortierellales</taxon>
        <taxon>Mortierellaceae</taxon>
        <taxon>Mortierella</taxon>
    </lineage>
</organism>
<gene>
    <name evidence="8" type="ORF">BG011_001332</name>
</gene>
<feature type="modified residue" description="N6-(pyridoxal phosphate)lysine" evidence="5">
    <location>
        <position position="338"/>
    </location>
</feature>
<dbReference type="PANTHER" id="PTHR11999">
    <property type="entry name" value="GROUP II PYRIDOXAL-5-PHOSPHATE DECARBOXYLASE"/>
    <property type="match status" value="1"/>
</dbReference>
<evidence type="ECO:0000313" key="8">
    <source>
        <dbReference type="EMBL" id="KAG0261119.1"/>
    </source>
</evidence>
<protein>
    <recommendedName>
        <fullName evidence="10">PLP-dependent transferase</fullName>
    </recommendedName>
</protein>
<name>A0A9P6Q8D2_9FUNG</name>
<dbReference type="InterPro" id="IPR015422">
    <property type="entry name" value="PyrdxlP-dep_Trfase_small"/>
</dbReference>
<dbReference type="OrthoDB" id="2161780at2759"/>
<dbReference type="GO" id="GO:0016831">
    <property type="term" value="F:carboxy-lyase activity"/>
    <property type="evidence" value="ECO:0007669"/>
    <property type="project" value="InterPro"/>
</dbReference>
<feature type="compositionally biased region" description="Polar residues" evidence="7">
    <location>
        <begin position="40"/>
        <end position="52"/>
    </location>
</feature>